<evidence type="ECO:0000313" key="13">
    <source>
        <dbReference type="Proteomes" id="UP000473648"/>
    </source>
</evidence>
<dbReference type="PROSITE" id="PS50893">
    <property type="entry name" value="ABC_TRANSPORTER_2"/>
    <property type="match status" value="1"/>
</dbReference>
<evidence type="ECO:0000313" key="12">
    <source>
        <dbReference type="EMBL" id="MQM72601.1"/>
    </source>
</evidence>
<dbReference type="InterPro" id="IPR039421">
    <property type="entry name" value="Type_1_exporter"/>
</dbReference>
<feature type="transmembrane region" description="Helical" evidence="9">
    <location>
        <begin position="52"/>
        <end position="71"/>
    </location>
</feature>
<feature type="transmembrane region" description="Helical" evidence="9">
    <location>
        <begin position="237"/>
        <end position="258"/>
    </location>
</feature>
<dbReference type="SUPFAM" id="SSF90123">
    <property type="entry name" value="ABC transporter transmembrane region"/>
    <property type="match status" value="1"/>
</dbReference>
<dbReference type="Gene3D" id="1.20.1560.10">
    <property type="entry name" value="ABC transporter type 1, transmembrane domain"/>
    <property type="match status" value="1"/>
</dbReference>
<keyword evidence="2" id="KW-0813">Transport</keyword>
<dbReference type="SUPFAM" id="SSF52540">
    <property type="entry name" value="P-loop containing nucleoside triphosphate hydrolases"/>
    <property type="match status" value="1"/>
</dbReference>
<dbReference type="EMBL" id="VOGB01000004">
    <property type="protein sequence ID" value="MQM72601.1"/>
    <property type="molecule type" value="Genomic_DNA"/>
</dbReference>
<comment type="subcellular location">
    <subcellularLocation>
        <location evidence="1">Cell membrane</location>
        <topology evidence="1">Multi-pass membrane protein</topology>
    </subcellularLocation>
</comment>
<dbReference type="InterPro" id="IPR027417">
    <property type="entry name" value="P-loop_NTPase"/>
</dbReference>
<gene>
    <name evidence="12" type="ORF">FRC53_04100</name>
</gene>
<evidence type="ECO:0000256" key="7">
    <source>
        <dbReference type="ARBA" id="ARBA00022989"/>
    </source>
</evidence>
<dbReference type="InterPro" id="IPR003439">
    <property type="entry name" value="ABC_transporter-like_ATP-bd"/>
</dbReference>
<dbReference type="PROSITE" id="PS50929">
    <property type="entry name" value="ABC_TM1F"/>
    <property type="match status" value="1"/>
</dbReference>
<dbReference type="CDD" id="cd18548">
    <property type="entry name" value="ABC_6TM_Tm287_like"/>
    <property type="match status" value="1"/>
</dbReference>
<feature type="transmembrane region" description="Helical" evidence="9">
    <location>
        <begin position="157"/>
        <end position="178"/>
    </location>
</feature>
<dbReference type="GO" id="GO:0015421">
    <property type="term" value="F:ABC-type oligopeptide transporter activity"/>
    <property type="evidence" value="ECO:0007669"/>
    <property type="project" value="TreeGrafter"/>
</dbReference>
<feature type="domain" description="ABC transporter" evidence="10">
    <location>
        <begin position="333"/>
        <end position="568"/>
    </location>
</feature>
<dbReference type="Gene3D" id="3.40.50.300">
    <property type="entry name" value="P-loop containing nucleotide triphosphate hydrolases"/>
    <property type="match status" value="1"/>
</dbReference>
<dbReference type="Pfam" id="PF00664">
    <property type="entry name" value="ABC_membrane"/>
    <property type="match status" value="1"/>
</dbReference>
<protein>
    <submittedName>
        <fullName evidence="12">ABC transporter ATP-binding protein</fullName>
    </submittedName>
</protein>
<dbReference type="PANTHER" id="PTHR43394:SF1">
    <property type="entry name" value="ATP-BINDING CASSETTE SUB-FAMILY B MEMBER 10, MITOCHONDRIAL"/>
    <property type="match status" value="1"/>
</dbReference>
<keyword evidence="6 12" id="KW-0067">ATP-binding</keyword>
<dbReference type="AlphaFoldDB" id="A0A6L5GQS4"/>
<evidence type="ECO:0000256" key="4">
    <source>
        <dbReference type="ARBA" id="ARBA00022692"/>
    </source>
</evidence>
<dbReference type="SMART" id="SM00382">
    <property type="entry name" value="AAA"/>
    <property type="match status" value="1"/>
</dbReference>
<comment type="caution">
    <text evidence="12">The sequence shown here is derived from an EMBL/GenBank/DDBJ whole genome shotgun (WGS) entry which is preliminary data.</text>
</comment>
<evidence type="ECO:0000256" key="9">
    <source>
        <dbReference type="SAM" id="Phobius"/>
    </source>
</evidence>
<dbReference type="InterPro" id="IPR003593">
    <property type="entry name" value="AAA+_ATPase"/>
</dbReference>
<feature type="transmembrane region" description="Helical" evidence="9">
    <location>
        <begin position="133"/>
        <end position="151"/>
    </location>
</feature>
<proteinExistence type="predicted"/>
<evidence type="ECO:0000256" key="8">
    <source>
        <dbReference type="ARBA" id="ARBA00023136"/>
    </source>
</evidence>
<evidence type="ECO:0000256" key="3">
    <source>
        <dbReference type="ARBA" id="ARBA00022475"/>
    </source>
</evidence>
<evidence type="ECO:0000256" key="1">
    <source>
        <dbReference type="ARBA" id="ARBA00004651"/>
    </source>
</evidence>
<evidence type="ECO:0000259" key="10">
    <source>
        <dbReference type="PROSITE" id="PS50893"/>
    </source>
</evidence>
<organism evidence="12 13">
    <name type="scientific">Candidatus Pseudoramibacter fermentans</name>
    <dbReference type="NCBI Taxonomy" id="2594427"/>
    <lineage>
        <taxon>Bacteria</taxon>
        <taxon>Bacillati</taxon>
        <taxon>Bacillota</taxon>
        <taxon>Clostridia</taxon>
        <taxon>Eubacteriales</taxon>
        <taxon>Eubacteriaceae</taxon>
        <taxon>Pseudoramibacter</taxon>
    </lineage>
</organism>
<keyword evidence="13" id="KW-1185">Reference proteome</keyword>
<dbReference type="GO" id="GO:0016887">
    <property type="term" value="F:ATP hydrolysis activity"/>
    <property type="evidence" value="ECO:0007669"/>
    <property type="project" value="InterPro"/>
</dbReference>
<keyword evidence="4 9" id="KW-0812">Transmembrane</keyword>
<dbReference type="PROSITE" id="PS00211">
    <property type="entry name" value="ABC_TRANSPORTER_1"/>
    <property type="match status" value="1"/>
</dbReference>
<dbReference type="InterPro" id="IPR017871">
    <property type="entry name" value="ABC_transporter-like_CS"/>
</dbReference>
<dbReference type="GO" id="GO:0005524">
    <property type="term" value="F:ATP binding"/>
    <property type="evidence" value="ECO:0007669"/>
    <property type="project" value="UniProtKB-KW"/>
</dbReference>
<feature type="domain" description="ABC transmembrane type-1" evidence="11">
    <location>
        <begin position="16"/>
        <end position="298"/>
    </location>
</feature>
<dbReference type="InterPro" id="IPR036640">
    <property type="entry name" value="ABC1_TM_sf"/>
</dbReference>
<reference evidence="12" key="1">
    <citation type="journal article" date="2020" name="Appl. Environ. Microbiol.">
        <title>Medium-Chain Fatty Acid Synthesis by 'Candidatus Weimeria bifida' gen. nov., sp. nov., and 'Candidatus Pseudoramibacter fermentans' sp. nov.</title>
        <authorList>
            <person name="Scarborough M.J."/>
            <person name="Myers K.S."/>
            <person name="Donohue T.J."/>
            <person name="Noguera D.R."/>
        </authorList>
    </citation>
    <scope>NUCLEOTIDE SEQUENCE</scope>
    <source>
        <strain evidence="12">EUB1.1</strain>
    </source>
</reference>
<keyword evidence="8 9" id="KW-0472">Membrane</keyword>
<dbReference type="FunFam" id="3.40.50.300:FF:000221">
    <property type="entry name" value="Multidrug ABC transporter ATP-binding protein"/>
    <property type="match status" value="1"/>
</dbReference>
<keyword evidence="5" id="KW-0547">Nucleotide-binding</keyword>
<sequence>MKKLFEYLKDYRRDAILAPTFKLLEAFFDLLVPLVVARIIDVGIAQDNHSYIVHMVIVMLLLAVAGLASSITAQFFAARSSVGCVTDMRQGLFDHIQKFSYSELDQVGTDTLITRMTSDMQQVQNGLNMALRLLLRSPIVVLGSMIMAFTIDVKCALVFVVAIPILSLVVFGIMRVSIPMFRRVQKKLDRLLGSTRENLTGVRVVRAFGQEKDAVKAFDDNNDALTRWNEKVGRWSAALNPLTYAIVNIATIVLIQVGAIRVNMGGIQQGQVVALYNYMAQMIIELIKLAQLIVLINRSIACAERIQSVFEIKPGMAFPKDWADGTDANDTAVVFDHVTFTYENGGAPALSDISFKAKKGETVGIIGGTGSGKSTLVSLIPRFYDAGDGAVTVFGEDVRDYPKGKLNEKIGFVPQRVTLFEGSIRDNLSWGKADADSDEMNRALATAQVKDVVDQKPEGLDFHLQQNGHNLSGGQRQRLTIARALVRKPEILIMDDSASALDFATDAALRQAIHSLHRDMTVFIVSQRTASVMSADQILVLDQGQLVGQGTHEELLAHNQVYQEIYYSQFPKEDGADNATAQEA</sequence>
<evidence type="ECO:0000256" key="5">
    <source>
        <dbReference type="ARBA" id="ARBA00022741"/>
    </source>
</evidence>
<name>A0A6L5GQS4_9FIRM</name>
<keyword evidence="3" id="KW-1003">Cell membrane</keyword>
<dbReference type="Pfam" id="PF00005">
    <property type="entry name" value="ABC_tran"/>
    <property type="match status" value="1"/>
</dbReference>
<evidence type="ECO:0000256" key="2">
    <source>
        <dbReference type="ARBA" id="ARBA00022448"/>
    </source>
</evidence>
<dbReference type="InterPro" id="IPR011527">
    <property type="entry name" value="ABC1_TM_dom"/>
</dbReference>
<evidence type="ECO:0000256" key="6">
    <source>
        <dbReference type="ARBA" id="ARBA00022840"/>
    </source>
</evidence>
<dbReference type="GO" id="GO:0005886">
    <property type="term" value="C:plasma membrane"/>
    <property type="evidence" value="ECO:0007669"/>
    <property type="project" value="UniProtKB-SubCell"/>
</dbReference>
<dbReference type="Proteomes" id="UP000473648">
    <property type="component" value="Unassembled WGS sequence"/>
</dbReference>
<feature type="transmembrane region" description="Helical" evidence="9">
    <location>
        <begin position="21"/>
        <end position="40"/>
    </location>
</feature>
<accession>A0A6L5GQS4</accession>
<evidence type="ECO:0000259" key="11">
    <source>
        <dbReference type="PROSITE" id="PS50929"/>
    </source>
</evidence>
<dbReference type="PANTHER" id="PTHR43394">
    <property type="entry name" value="ATP-DEPENDENT PERMEASE MDL1, MITOCHONDRIAL"/>
    <property type="match status" value="1"/>
</dbReference>
<keyword evidence="7 9" id="KW-1133">Transmembrane helix</keyword>